<proteinExistence type="predicted"/>
<evidence type="ECO:0000313" key="3">
    <source>
        <dbReference type="Proteomes" id="UP001244552"/>
    </source>
</evidence>
<dbReference type="Proteomes" id="UP001244552">
    <property type="component" value="Unassembled WGS sequence"/>
</dbReference>
<dbReference type="SUPFAM" id="SSF51735">
    <property type="entry name" value="NAD(P)-binding Rossmann-fold domains"/>
    <property type="match status" value="1"/>
</dbReference>
<dbReference type="Gene3D" id="3.30.360.10">
    <property type="entry name" value="Dihydrodipicolinate Reductase, domain 2"/>
    <property type="match status" value="1"/>
</dbReference>
<dbReference type="InterPro" id="IPR036291">
    <property type="entry name" value="NAD(P)-bd_dom_sf"/>
</dbReference>
<dbReference type="InterPro" id="IPR005097">
    <property type="entry name" value="Sacchrp_dh_NADP-bd"/>
</dbReference>
<evidence type="ECO:0000313" key="2">
    <source>
        <dbReference type="EMBL" id="MDQ0535749.1"/>
    </source>
</evidence>
<dbReference type="RefSeq" id="WP_209987625.1">
    <property type="nucleotide sequence ID" value="NZ_JAGINO010000022.1"/>
</dbReference>
<protein>
    <submittedName>
        <fullName evidence="2">NAD(P)-dependent dehydrogenase (Short-subunit alcohol dehydrogenase family)</fullName>
    </submittedName>
</protein>
<comment type="caution">
    <text evidence="2">The sequence shown here is derived from an EMBL/GenBank/DDBJ whole genome shotgun (WGS) entry which is preliminary data.</text>
</comment>
<reference evidence="2 3" key="1">
    <citation type="submission" date="2023-07" db="EMBL/GenBank/DDBJ databases">
        <title>Genomic Encyclopedia of Type Strains, Phase IV (KMG-IV): sequencing the most valuable type-strain genomes for metagenomic binning, comparative biology and taxonomic classification.</title>
        <authorList>
            <person name="Goeker M."/>
        </authorList>
    </citation>
    <scope>NUCLEOTIDE SEQUENCE [LARGE SCALE GENOMIC DNA]</scope>
    <source>
        <strain evidence="2 3">DSM 19922</strain>
    </source>
</reference>
<dbReference type="EMBL" id="JAUSVU010000020">
    <property type="protein sequence ID" value="MDQ0535749.1"/>
    <property type="molecule type" value="Genomic_DNA"/>
</dbReference>
<dbReference type="Gene3D" id="3.40.50.720">
    <property type="entry name" value="NAD(P)-binding Rossmann-like Domain"/>
    <property type="match status" value="1"/>
</dbReference>
<gene>
    <name evidence="2" type="ORF">QO018_004633</name>
</gene>
<evidence type="ECO:0000259" key="1">
    <source>
        <dbReference type="Pfam" id="PF03435"/>
    </source>
</evidence>
<keyword evidence="3" id="KW-1185">Reference proteome</keyword>
<dbReference type="PANTHER" id="PTHR43796">
    <property type="entry name" value="CARBOXYNORSPERMIDINE SYNTHASE"/>
    <property type="match status" value="1"/>
</dbReference>
<feature type="domain" description="Saccharopine dehydrogenase NADP binding" evidence="1">
    <location>
        <begin position="12"/>
        <end position="99"/>
    </location>
</feature>
<organism evidence="2 3">
    <name type="scientific">Azospirillum picis</name>
    <dbReference type="NCBI Taxonomy" id="488438"/>
    <lineage>
        <taxon>Bacteria</taxon>
        <taxon>Pseudomonadati</taxon>
        <taxon>Pseudomonadota</taxon>
        <taxon>Alphaproteobacteria</taxon>
        <taxon>Rhodospirillales</taxon>
        <taxon>Azospirillaceae</taxon>
        <taxon>Azospirillum</taxon>
    </lineage>
</organism>
<dbReference type="Pfam" id="PF03435">
    <property type="entry name" value="Sacchrp_dh_NADP"/>
    <property type="match status" value="1"/>
</dbReference>
<accession>A0ABU0MQJ3</accession>
<name>A0ABU0MQJ3_9PROT</name>
<dbReference type="PANTHER" id="PTHR43796:SF2">
    <property type="entry name" value="CARBOXYNORSPERMIDINE SYNTHASE"/>
    <property type="match status" value="1"/>
</dbReference>
<sequence>MTHPRIVFLAGGSGVVGQQVAELLRRRNPQLDIVIGGRRLEAARAVAMPLGASAVAFDADEPSLPAMPAHSLVVGLTNDSHDQLLEAAWRGGYAYLDITRWTERLKQTLVAVAGRERPPTPMVFASSWMASVAALIARWAAAPLRAVESVELNILYAMADRAGPDSTAYIDRLEMPFWTHEWGKWHRRRPFSDGKLVSFGDAGWHRVYRIDTPDQASLPSLLRAGRVDTRIGFDSRPATAMLHGLVRSGLWAAMARPRFDSWRRSVLYNPGGGDAHRLSLSIAGLNPSGKRVIRRALVKDPAGQTHLTALGALLQIENLLAGGVSPGPHLGEAVLSPSAVMAELHREGVEIALDEDGVEMAQ</sequence>